<dbReference type="InterPro" id="IPR005366">
    <property type="entry name" value="EMC8/9"/>
</dbReference>
<name>A0A9Q5I4M5_SANBA</name>
<evidence type="ECO:0000259" key="2">
    <source>
        <dbReference type="PROSITE" id="PS50249"/>
    </source>
</evidence>
<organism evidence="3 4">
    <name type="scientific">Sanghuangporus baumii</name>
    <name type="common">Phellinus baumii</name>
    <dbReference type="NCBI Taxonomy" id="108892"/>
    <lineage>
        <taxon>Eukaryota</taxon>
        <taxon>Fungi</taxon>
        <taxon>Dikarya</taxon>
        <taxon>Basidiomycota</taxon>
        <taxon>Agaricomycotina</taxon>
        <taxon>Agaricomycetes</taxon>
        <taxon>Hymenochaetales</taxon>
        <taxon>Hymenochaetaceae</taxon>
        <taxon>Sanghuangporus</taxon>
    </lineage>
</organism>
<gene>
    <name evidence="3" type="ORF">A7U60_g1155</name>
</gene>
<accession>A0A9Q5I4M5</accession>
<feature type="domain" description="MPN" evidence="2">
    <location>
        <begin position="6"/>
        <end position="137"/>
    </location>
</feature>
<evidence type="ECO:0000313" key="3">
    <source>
        <dbReference type="EMBL" id="OCB91584.1"/>
    </source>
</evidence>
<evidence type="ECO:0000313" key="4">
    <source>
        <dbReference type="Proteomes" id="UP000757232"/>
    </source>
</evidence>
<dbReference type="InterPro" id="IPR037518">
    <property type="entry name" value="MPN"/>
</dbReference>
<dbReference type="PROSITE" id="PS50249">
    <property type="entry name" value="MPN"/>
    <property type="match status" value="1"/>
</dbReference>
<reference evidence="3" key="1">
    <citation type="submission" date="2016-06" db="EMBL/GenBank/DDBJ databases">
        <title>Draft Genome sequence of the fungus Inonotus baumii.</title>
        <authorList>
            <person name="Zhu H."/>
            <person name="Lin W."/>
        </authorList>
    </citation>
    <scope>NUCLEOTIDE SEQUENCE</scope>
    <source>
        <strain evidence="3">821</strain>
    </source>
</reference>
<proteinExistence type="inferred from homology"/>
<dbReference type="GO" id="GO:0072546">
    <property type="term" value="C:EMC complex"/>
    <property type="evidence" value="ECO:0007669"/>
    <property type="project" value="InterPro"/>
</dbReference>
<dbReference type="OrthoDB" id="194468at2759"/>
<dbReference type="AlphaFoldDB" id="A0A9Q5I4M5"/>
<comment type="similarity">
    <text evidence="1">Belongs to the EMC8/EMC9 family.</text>
</comment>
<dbReference type="Proteomes" id="UP000757232">
    <property type="component" value="Unassembled WGS sequence"/>
</dbReference>
<dbReference type="Pfam" id="PF03665">
    <property type="entry name" value="UPF0172"/>
    <property type="match status" value="1"/>
</dbReference>
<dbReference type="EMBL" id="LNZH02000080">
    <property type="protein sequence ID" value="OCB91584.1"/>
    <property type="molecule type" value="Genomic_DNA"/>
</dbReference>
<comment type="caution">
    <text evidence="3">The sequence shown here is derived from an EMBL/GenBank/DDBJ whole genome shotgun (WGS) entry which is preliminary data.</text>
</comment>
<sequence>MTITSYVVAQKAFAKIAFHTAKYPHRQVNGVLIGKEETGTVEISDAVPLLHHWTNLSPMMEIGLDLTRNYAVSLGLDVVGYYQASEQANDTTLGPVGEKVVELIRKTFPNATAFVVDSSKLASAEPALVPYLPQGSSTSWRPSNHGAFTETSGFRLSPPDTASTVLRLIHDSRLHRKLGDFDDHLEDVSIDWLRNSESVFLALLCFVPTGLSADWWTVEWDATEFTSFSGNMIVPDTPDAGGTPYVWPGLQPGSTGVLQAVLDGRTSTWWIGDGYYGTPSLPWGNGFNAYPGQTVRFTFSVDSNGTWTCTLSGPSTAQSTFALSGLTMNRAILAVELYDVAFNFGPVIVSTLRDLLSANTVQC</sequence>
<dbReference type="PANTHER" id="PTHR12941">
    <property type="entry name" value="ER MEMBRANE PROTEIN COMPLEX"/>
    <property type="match status" value="1"/>
</dbReference>
<evidence type="ECO:0000256" key="1">
    <source>
        <dbReference type="ARBA" id="ARBA00007461"/>
    </source>
</evidence>
<dbReference type="PANTHER" id="PTHR12941:SF10">
    <property type="entry name" value="ER MEMBRANE PROTEIN COMPLEX SUBUNIT 8_9 HOMOLOG"/>
    <property type="match status" value="1"/>
</dbReference>
<protein>
    <recommendedName>
        <fullName evidence="2">MPN domain-containing protein</fullName>
    </recommendedName>
</protein>
<keyword evidence="4" id="KW-1185">Reference proteome</keyword>
<dbReference type="CDD" id="cd08060">
    <property type="entry name" value="MPN_UPF0172"/>
    <property type="match status" value="1"/>
</dbReference>